<reference key="2">
    <citation type="submission" date="2011-05" db="EMBL/GenBank/DDBJ databases">
        <title>Complete genome sequence of the aerobic marine methanotroph Methylomonas methanica MC09.</title>
        <authorList>
            <person name="Boden R."/>
            <person name="Cunliffe M."/>
            <person name="Scanlan J."/>
            <person name="Moussard H."/>
            <person name="Kits K.D."/>
            <person name="Klotz M."/>
            <person name="Jetten M."/>
            <person name="Vuilleumier S."/>
            <person name="Han J."/>
            <person name="Peters L."/>
            <person name="Mikhailova N."/>
            <person name="Teshima H."/>
            <person name="Tapia R."/>
            <person name="Kyrpides N."/>
            <person name="Ivanova N."/>
            <person name="Pagani I."/>
            <person name="Cheng J.-F."/>
            <person name="Goodwin L."/>
            <person name="Han C."/>
            <person name="Hauser L."/>
            <person name="Land M."/>
            <person name="Lapidus A."/>
            <person name="Lucas S."/>
            <person name="Pitluck S."/>
            <person name="Woyke T."/>
            <person name="Stein L.Y."/>
            <person name="Murrell C."/>
        </authorList>
    </citation>
    <scope>NUCLEOTIDE SEQUENCE</scope>
    <source>
        <strain>MC09</strain>
    </source>
</reference>
<evidence type="ECO:0000313" key="2">
    <source>
        <dbReference type="EMBL" id="AEG02133.1"/>
    </source>
</evidence>
<dbReference type="AlphaFoldDB" id="F9ZWX1"/>
<accession>F9ZWX1</accession>
<reference evidence="3" key="3">
    <citation type="submission" date="2011-05" db="EMBL/GenBank/DDBJ databases">
        <title>Complete sequence of Methylomonas methanica MC09.</title>
        <authorList>
            <consortium name="US DOE Joint Genome Institute"/>
            <person name="Lucas S."/>
            <person name="Han J."/>
            <person name="Lapidus A."/>
            <person name="Cheng J.-F."/>
            <person name="Goodwin L."/>
            <person name="Pitluck S."/>
            <person name="Peters L."/>
            <person name="Mikhailova N."/>
            <person name="Teshima H."/>
            <person name="Han C."/>
            <person name="Tapia R."/>
            <person name="Land M."/>
            <person name="Hauser L."/>
            <person name="Kyrpides N."/>
            <person name="Ivanova N."/>
            <person name="Pagani I."/>
            <person name="Stein L."/>
            <person name="Woyke T."/>
        </authorList>
    </citation>
    <scope>NUCLEOTIDE SEQUENCE [LARGE SCALE GENOMIC DNA]</scope>
    <source>
        <strain evidence="3">MC09</strain>
    </source>
</reference>
<dbReference type="HOGENOM" id="CLU_1193728_0_0_6"/>
<proteinExistence type="predicted"/>
<dbReference type="EMBL" id="CP002738">
    <property type="protein sequence ID" value="AEG02133.1"/>
    <property type="molecule type" value="Genomic_DNA"/>
</dbReference>
<sequence length="232" mass="23850">MIKFKNFMACAVVMLVAYAPLGQSAVMSLPGIPESGNPNFENDAQINLFDIGNDKYLFAATNSDSPLTYNLGSESVTSSATHPAYFVLTALFSGDGSYVPNTGALSISGEIPFLLPNPKGGNTSLPGVYISGDLLTAKLNDFAFDSDTLGFSTSQLSGLGTFFSPAESVYLSATGLASALGFGSGALIATSTPLSASAITTVPVPGAGWLIGSAFGLFTLLRKNRLSAEVAC</sequence>
<name>F9ZWX1_METMM</name>
<evidence type="ECO:0000313" key="3">
    <source>
        <dbReference type="Proteomes" id="UP000008888"/>
    </source>
</evidence>
<reference evidence="2 3" key="1">
    <citation type="journal article" date="2011" name="J. Bacteriol.">
        <title>Complete Genome Sequence of the Aerobic Marine Methanotroph Methylomonas methanica MC09.</title>
        <authorList>
            <person name="Boden R."/>
            <person name="Cunliffe M."/>
            <person name="Scanlan J."/>
            <person name="Moussard H."/>
            <person name="Kits K.D."/>
            <person name="Klotz M.G."/>
            <person name="Jetten M.S."/>
            <person name="Vuilleumier S."/>
            <person name="Han J."/>
            <person name="Peters L."/>
            <person name="Mikhailova N."/>
            <person name="Teshima H."/>
            <person name="Tapia R."/>
            <person name="Kyrpides N."/>
            <person name="Ivanova N."/>
            <person name="Pagani I."/>
            <person name="Cheng J.F."/>
            <person name="Goodwin L."/>
            <person name="Han C."/>
            <person name="Hauser L."/>
            <person name="Land M.L."/>
            <person name="Lapidus A."/>
            <person name="Lucas S."/>
            <person name="Pitluck S."/>
            <person name="Woyke T."/>
            <person name="Stein L."/>
            <person name="Murrell J.C."/>
        </authorList>
    </citation>
    <scope>NUCLEOTIDE SEQUENCE [LARGE SCALE GENOMIC DNA]</scope>
    <source>
        <strain evidence="2 3">MC09</strain>
    </source>
</reference>
<feature type="signal peptide" evidence="1">
    <location>
        <begin position="1"/>
        <end position="24"/>
    </location>
</feature>
<evidence type="ECO:0008006" key="4">
    <source>
        <dbReference type="Google" id="ProtNLM"/>
    </source>
</evidence>
<keyword evidence="3" id="KW-1185">Reference proteome</keyword>
<organism evidence="2 3">
    <name type="scientific">Methylomonas methanica (strain DSM 25384 / MC09)</name>
    <dbReference type="NCBI Taxonomy" id="857087"/>
    <lineage>
        <taxon>Bacteria</taxon>
        <taxon>Pseudomonadati</taxon>
        <taxon>Pseudomonadota</taxon>
        <taxon>Gammaproteobacteria</taxon>
        <taxon>Methylococcales</taxon>
        <taxon>Methylococcaceae</taxon>
        <taxon>Methylomonas</taxon>
    </lineage>
</organism>
<dbReference type="RefSeq" id="WP_013820351.1">
    <property type="nucleotide sequence ID" value="NC_015572.1"/>
</dbReference>
<keyword evidence="1" id="KW-0732">Signal</keyword>
<dbReference type="Proteomes" id="UP000008888">
    <property type="component" value="Chromosome"/>
</dbReference>
<evidence type="ECO:0000256" key="1">
    <source>
        <dbReference type="SAM" id="SignalP"/>
    </source>
</evidence>
<gene>
    <name evidence="2" type="ordered locus">Metme_3775</name>
</gene>
<dbReference type="KEGG" id="mmt:Metme_3775"/>
<protein>
    <recommendedName>
        <fullName evidence="4">Secreted protein</fullName>
    </recommendedName>
</protein>
<feature type="chain" id="PRO_5003392373" description="Secreted protein" evidence="1">
    <location>
        <begin position="25"/>
        <end position="232"/>
    </location>
</feature>